<dbReference type="AlphaFoldDB" id="A0A1L3I0M9"/>
<keyword evidence="6" id="KW-1185">Reference proteome</keyword>
<dbReference type="InterPro" id="IPR029045">
    <property type="entry name" value="ClpP/crotonase-like_dom_sf"/>
</dbReference>
<accession>A0A1L3I0M9</accession>
<proteinExistence type="predicted"/>
<keyword evidence="1 5" id="KW-0645">Protease</keyword>
<keyword evidence="2" id="KW-0378">Hydrolase</keyword>
<dbReference type="GO" id="GO:0009368">
    <property type="term" value="C:endopeptidase Clp complex"/>
    <property type="evidence" value="ECO:0007669"/>
    <property type="project" value="TreeGrafter"/>
</dbReference>
<dbReference type="Gene3D" id="3.90.226.10">
    <property type="entry name" value="2-enoyl-CoA Hydratase, Chain A, domain 1"/>
    <property type="match status" value="1"/>
</dbReference>
<dbReference type="KEGG" id="php:PhaeoP97_00237"/>
<dbReference type="SUPFAM" id="SSF52096">
    <property type="entry name" value="ClpP/crotonase"/>
    <property type="match status" value="1"/>
</dbReference>
<dbReference type="CDD" id="cd07016">
    <property type="entry name" value="S14_ClpP_1"/>
    <property type="match status" value="1"/>
</dbReference>
<evidence type="ECO:0000313" key="6">
    <source>
        <dbReference type="Proteomes" id="UP000183859"/>
    </source>
</evidence>
<organism evidence="5 6">
    <name type="scientific">Phaeobacter porticola</name>
    <dbReference type="NCBI Taxonomy" id="1844006"/>
    <lineage>
        <taxon>Bacteria</taxon>
        <taxon>Pseudomonadati</taxon>
        <taxon>Pseudomonadota</taxon>
        <taxon>Alphaproteobacteria</taxon>
        <taxon>Rhodobacterales</taxon>
        <taxon>Roseobacteraceae</taxon>
        <taxon>Phaeobacter</taxon>
    </lineage>
</organism>
<dbReference type="Pfam" id="PF00574">
    <property type="entry name" value="CLP_protease"/>
    <property type="match status" value="1"/>
</dbReference>
<evidence type="ECO:0000256" key="4">
    <source>
        <dbReference type="SAM" id="MobiDB-lite"/>
    </source>
</evidence>
<dbReference type="PANTHER" id="PTHR10381:SF70">
    <property type="entry name" value="ATP-DEPENDENT CLP PROTEASE PROTEOLYTIC SUBUNIT"/>
    <property type="match status" value="1"/>
</dbReference>
<reference evidence="6" key="1">
    <citation type="submission" date="2016-07" db="EMBL/GenBank/DDBJ databases">
        <title>Phaeobacter portensis sp. nov., a tropodithietic acid producing bacterium isolated from a German harbor.</title>
        <authorList>
            <person name="Freese H.M."/>
            <person name="Bunk B."/>
            <person name="Breider S."/>
            <person name="Brinkhoff T."/>
        </authorList>
    </citation>
    <scope>NUCLEOTIDE SEQUENCE [LARGE SCALE GENOMIC DNA]</scope>
    <source>
        <strain evidence="6">P97</strain>
    </source>
</reference>
<dbReference type="PANTHER" id="PTHR10381">
    <property type="entry name" value="ATP-DEPENDENT CLP PROTEASE PROTEOLYTIC SUBUNIT"/>
    <property type="match status" value="1"/>
</dbReference>
<dbReference type="GO" id="GO:0004252">
    <property type="term" value="F:serine-type endopeptidase activity"/>
    <property type="evidence" value="ECO:0007669"/>
    <property type="project" value="TreeGrafter"/>
</dbReference>
<feature type="compositionally biased region" description="Polar residues" evidence="4">
    <location>
        <begin position="223"/>
        <end position="243"/>
    </location>
</feature>
<dbReference type="InterPro" id="IPR023562">
    <property type="entry name" value="ClpP/TepA"/>
</dbReference>
<sequence>MNGNDLILNGEIVLEGYIHDHETCEWMGPGYFSSRMVRDALSSFSGDVTVRVNSNGGDPFEGEATRAAFEAHSGKVTVLVNGMAASAASLLIMGADQIEMSAGSFIMIHDPSGGCWGTAEAHEAEAERLRTLASTYADVYAARSGRSSNEVKAMMTAETYLNAAKAVETGFADALIGSSKSDVPEDEALAAVQTEMARHHRQYLMAMQHFRALGGKPGAKPQVSMTASQEAQEMPNDTNQQTPNPTPSVTPPEGAAPETTMTNTPEIELAVQAERQRQTAIRTMAAPYRESGQLAQMQIDTVIDQGLTVEAAGARFMTLMAATPDRVVPAAPIGARQDEAETRMEGMIQALMSDYTGPGEQFRGMRVRGLAMELGGGSSFDTFAQVQRGMRSTTMMGGAHGVSDFAYITTEVMNRSLIAAYERRTANWQVLTGTPMQASDFRELHAARFGGDFQLKKVRENGEYEEATLADEAEGLKVERRGRTINLTFEAVMNDDMGAFNRIPTDFAMAARLMEASMVWALLRSNAVLKSDKTALFHAKHKNIAPAGSIGAESVGKARKLMWEQKAFGSADGAEDFLMIEPDLLIVPPALETDAGKFIADVTPAKMADANPWRATLTPVVAPHIGSVAQGGSDKNWYVASSDLPPIAVAYLEGHQAPTVRTVEGMNPDKVTMTARHIFGAAPSEFRGIVKVPGQ</sequence>
<dbReference type="Pfam" id="PF25209">
    <property type="entry name" value="Phage_capsid_4"/>
    <property type="match status" value="1"/>
</dbReference>
<dbReference type="GO" id="GO:0004176">
    <property type="term" value="F:ATP-dependent peptidase activity"/>
    <property type="evidence" value="ECO:0007669"/>
    <property type="project" value="TreeGrafter"/>
</dbReference>
<protein>
    <submittedName>
        <fullName evidence="5">Protease subunit of ATP-dependent Clp protease</fullName>
    </submittedName>
</protein>
<dbReference type="GO" id="GO:0051117">
    <property type="term" value="F:ATPase binding"/>
    <property type="evidence" value="ECO:0007669"/>
    <property type="project" value="TreeGrafter"/>
</dbReference>
<dbReference type="STRING" id="1844006.PhaeoP97_00237"/>
<feature type="region of interest" description="Disordered" evidence="4">
    <location>
        <begin position="214"/>
        <end position="260"/>
    </location>
</feature>
<gene>
    <name evidence="5" type="ORF">PhaeoP97_00237</name>
</gene>
<name>A0A1L3I0M9_9RHOB</name>
<dbReference type="NCBIfam" id="NF045542">
    <property type="entry name" value="Clp_rel_HeadMat"/>
    <property type="match status" value="1"/>
</dbReference>
<dbReference type="RefSeq" id="WP_072503509.1">
    <property type="nucleotide sequence ID" value="NZ_CP016364.1"/>
</dbReference>
<evidence type="ECO:0000256" key="1">
    <source>
        <dbReference type="ARBA" id="ARBA00022670"/>
    </source>
</evidence>
<dbReference type="Proteomes" id="UP000183859">
    <property type="component" value="Chromosome"/>
</dbReference>
<evidence type="ECO:0000256" key="2">
    <source>
        <dbReference type="ARBA" id="ARBA00022801"/>
    </source>
</evidence>
<dbReference type="GO" id="GO:0006515">
    <property type="term" value="P:protein quality control for misfolded or incompletely synthesized proteins"/>
    <property type="evidence" value="ECO:0007669"/>
    <property type="project" value="TreeGrafter"/>
</dbReference>
<dbReference type="OrthoDB" id="9806592at2"/>
<keyword evidence="3" id="KW-0720">Serine protease</keyword>
<evidence type="ECO:0000313" key="5">
    <source>
        <dbReference type="EMBL" id="APG45689.1"/>
    </source>
</evidence>
<evidence type="ECO:0000256" key="3">
    <source>
        <dbReference type="ARBA" id="ARBA00022825"/>
    </source>
</evidence>
<dbReference type="EMBL" id="CP016364">
    <property type="protein sequence ID" value="APG45689.1"/>
    <property type="molecule type" value="Genomic_DNA"/>
</dbReference>